<evidence type="ECO:0000256" key="1">
    <source>
        <dbReference type="SAM" id="Phobius"/>
    </source>
</evidence>
<accession>A0ABN9Y904</accession>
<keyword evidence="1" id="KW-0812">Transmembrane</keyword>
<keyword evidence="3" id="KW-1185">Reference proteome</keyword>
<feature type="non-terminal residue" evidence="2">
    <location>
        <position position="1"/>
    </location>
</feature>
<proteinExistence type="predicted"/>
<keyword evidence="1" id="KW-0472">Membrane</keyword>
<dbReference type="Proteomes" id="UP001189429">
    <property type="component" value="Unassembled WGS sequence"/>
</dbReference>
<gene>
    <name evidence="2" type="ORF">PCOR1329_LOCUS82250</name>
</gene>
<evidence type="ECO:0000313" key="2">
    <source>
        <dbReference type="EMBL" id="CAK0907135.1"/>
    </source>
</evidence>
<keyword evidence="1" id="KW-1133">Transmembrane helix</keyword>
<protein>
    <submittedName>
        <fullName evidence="2">Uncharacterized protein</fullName>
    </submittedName>
</protein>
<evidence type="ECO:0000313" key="3">
    <source>
        <dbReference type="Proteomes" id="UP001189429"/>
    </source>
</evidence>
<sequence>PVSARAPPPPGAARESGAWLARRGAPPMGASAEEQLEGQGKLRHLSGASYLELAKESVWKPTVELFVGNVDGSTSSSWRPLPFAYLFFSHSLSFSVSFCFSFSLSSLLLLLLLLRLLLLLSPLLLASSAAASGIVRGPSDHSEGDTA</sequence>
<dbReference type="EMBL" id="CAUYUJ010021812">
    <property type="protein sequence ID" value="CAK0907135.1"/>
    <property type="molecule type" value="Genomic_DNA"/>
</dbReference>
<name>A0ABN9Y904_9DINO</name>
<comment type="caution">
    <text evidence="2">The sequence shown here is derived from an EMBL/GenBank/DDBJ whole genome shotgun (WGS) entry which is preliminary data.</text>
</comment>
<feature type="transmembrane region" description="Helical" evidence="1">
    <location>
        <begin position="83"/>
        <end position="109"/>
    </location>
</feature>
<feature type="transmembrane region" description="Helical" evidence="1">
    <location>
        <begin position="116"/>
        <end position="135"/>
    </location>
</feature>
<organism evidence="2 3">
    <name type="scientific">Prorocentrum cordatum</name>
    <dbReference type="NCBI Taxonomy" id="2364126"/>
    <lineage>
        <taxon>Eukaryota</taxon>
        <taxon>Sar</taxon>
        <taxon>Alveolata</taxon>
        <taxon>Dinophyceae</taxon>
        <taxon>Prorocentrales</taxon>
        <taxon>Prorocentraceae</taxon>
        <taxon>Prorocentrum</taxon>
    </lineage>
</organism>
<reference evidence="2" key="1">
    <citation type="submission" date="2023-10" db="EMBL/GenBank/DDBJ databases">
        <authorList>
            <person name="Chen Y."/>
            <person name="Shah S."/>
            <person name="Dougan E. K."/>
            <person name="Thang M."/>
            <person name="Chan C."/>
        </authorList>
    </citation>
    <scope>NUCLEOTIDE SEQUENCE [LARGE SCALE GENOMIC DNA]</scope>
</reference>